<evidence type="ECO:0000256" key="4">
    <source>
        <dbReference type="ARBA" id="ARBA00023136"/>
    </source>
</evidence>
<keyword evidence="4 5" id="KW-0472">Membrane</keyword>
<dbReference type="EMBL" id="CAJFDI010000005">
    <property type="protein sequence ID" value="CAD5231260.1"/>
    <property type="molecule type" value="Genomic_DNA"/>
</dbReference>
<evidence type="ECO:0000313" key="8">
    <source>
        <dbReference type="Proteomes" id="UP000659654"/>
    </source>
</evidence>
<dbReference type="Proteomes" id="UP000095284">
    <property type="component" value="Unplaced"/>
</dbReference>
<dbReference type="Proteomes" id="UP000582659">
    <property type="component" value="Unassembled WGS sequence"/>
</dbReference>
<protein>
    <submittedName>
        <fullName evidence="6">(pine wood nematode) hypothetical protein</fullName>
    </submittedName>
</protein>
<dbReference type="InterPro" id="IPR052860">
    <property type="entry name" value="NRL-GPCR1"/>
</dbReference>
<evidence type="ECO:0000313" key="9">
    <source>
        <dbReference type="WBParaSite" id="BXY_0404000.1"/>
    </source>
</evidence>
<evidence type="ECO:0000256" key="5">
    <source>
        <dbReference type="SAM" id="Phobius"/>
    </source>
</evidence>
<dbReference type="Pfam" id="PF10292">
    <property type="entry name" value="7TM_GPCR_Srab"/>
    <property type="match status" value="1"/>
</dbReference>
<feature type="transmembrane region" description="Helical" evidence="5">
    <location>
        <begin position="25"/>
        <end position="47"/>
    </location>
</feature>
<feature type="transmembrane region" description="Helical" evidence="5">
    <location>
        <begin position="253"/>
        <end position="276"/>
    </location>
</feature>
<evidence type="ECO:0000256" key="3">
    <source>
        <dbReference type="ARBA" id="ARBA00022989"/>
    </source>
</evidence>
<feature type="transmembrane region" description="Helical" evidence="5">
    <location>
        <begin position="194"/>
        <end position="215"/>
    </location>
</feature>
<name>A0A1I7RTI5_BURXY</name>
<dbReference type="GO" id="GO:0016020">
    <property type="term" value="C:membrane"/>
    <property type="evidence" value="ECO:0007669"/>
    <property type="project" value="UniProtKB-SubCell"/>
</dbReference>
<reference evidence="9" key="1">
    <citation type="submission" date="2016-11" db="UniProtKB">
        <authorList>
            <consortium name="WormBaseParasite"/>
        </authorList>
    </citation>
    <scope>IDENTIFICATION</scope>
</reference>
<feature type="transmembrane region" description="Helical" evidence="5">
    <location>
        <begin position="146"/>
        <end position="171"/>
    </location>
</feature>
<feature type="transmembrane region" description="Helical" evidence="5">
    <location>
        <begin position="97"/>
        <end position="125"/>
    </location>
</feature>
<evidence type="ECO:0000313" key="6">
    <source>
        <dbReference type="EMBL" id="CAD5231260.1"/>
    </source>
</evidence>
<proteinExistence type="predicted"/>
<dbReference type="WBParaSite" id="BXY_0404000.1">
    <property type="protein sequence ID" value="BXY_0404000.1"/>
    <property type="gene ID" value="BXY_0404000"/>
</dbReference>
<dbReference type="InterPro" id="IPR019408">
    <property type="entry name" value="7TM_GPCR_serpentine_rcpt_Srab"/>
</dbReference>
<dbReference type="PANTHER" id="PTHR47521">
    <property type="entry name" value="SERPENTINE RECEPTOR, CLASS E (EPSILON)-RELATED"/>
    <property type="match status" value="1"/>
</dbReference>
<gene>
    <name evidence="6" type="ORF">BXYJ_LOCUS11392</name>
</gene>
<keyword evidence="3 5" id="KW-1133">Transmembrane helix</keyword>
<keyword evidence="8" id="KW-1185">Reference proteome</keyword>
<feature type="transmembrane region" description="Helical" evidence="5">
    <location>
        <begin position="288"/>
        <end position="307"/>
    </location>
</feature>
<accession>A0A1I7RTI5</accession>
<feature type="transmembrane region" description="Helical" evidence="5">
    <location>
        <begin position="59"/>
        <end position="77"/>
    </location>
</feature>
<keyword evidence="2 5" id="KW-0812">Transmembrane</keyword>
<dbReference type="OrthoDB" id="5794765at2759"/>
<dbReference type="EMBL" id="CAJFCV020000005">
    <property type="protein sequence ID" value="CAG9122415.1"/>
    <property type="molecule type" value="Genomic_DNA"/>
</dbReference>
<reference evidence="6" key="2">
    <citation type="submission" date="2020-09" db="EMBL/GenBank/DDBJ databases">
        <authorList>
            <person name="Kikuchi T."/>
        </authorList>
    </citation>
    <scope>NUCLEOTIDE SEQUENCE</scope>
    <source>
        <strain evidence="6">Ka4C1</strain>
    </source>
</reference>
<evidence type="ECO:0000313" key="7">
    <source>
        <dbReference type="Proteomes" id="UP000095284"/>
    </source>
</evidence>
<dbReference type="Proteomes" id="UP000659654">
    <property type="component" value="Unassembled WGS sequence"/>
</dbReference>
<organism evidence="7 9">
    <name type="scientific">Bursaphelenchus xylophilus</name>
    <name type="common">Pinewood nematode worm</name>
    <name type="synonym">Aphelenchoides xylophilus</name>
    <dbReference type="NCBI Taxonomy" id="6326"/>
    <lineage>
        <taxon>Eukaryota</taxon>
        <taxon>Metazoa</taxon>
        <taxon>Ecdysozoa</taxon>
        <taxon>Nematoda</taxon>
        <taxon>Chromadorea</taxon>
        <taxon>Rhabditida</taxon>
        <taxon>Tylenchina</taxon>
        <taxon>Tylenchomorpha</taxon>
        <taxon>Aphelenchoidea</taxon>
        <taxon>Aphelenchoididae</taxon>
        <taxon>Bursaphelenchus</taxon>
    </lineage>
</organism>
<sequence length="352" mass="40475">MWSANYSMDWDRLRVDPVFEGRESIYHIFGNFYLIFGVFNSILNILFTIKLASITVFHVNYRIQVCSTVIAMELMHLSMPTMHFYNDYFIDHTDRFYVNIGCAIIGLLNNVMAAAVAISMFMLALERQLAYHWVNVYEEKPNTLGCVLGMCVCVQSFAIGAIFWYFFLFIVDDFDLNTSKVSCVTTDLHWEWEFGAFTIGALTCSIGYGWLRLLLTNTKRGREKRLALTSLSARYQATENSYTTASIAPSMGCYTTACLIGMVMAAIRGYFVYLYGENTMISRVSAEIGFFVVDLYAISHMFCIVYFNPILKNILYRDLKAFLNYSETKSTCKIDYAHETETYFDQLKNAWG</sequence>
<dbReference type="PANTHER" id="PTHR47521:SF7">
    <property type="entry name" value="SERPENTINE RECEPTOR CLASS EPSILON-6"/>
    <property type="match status" value="1"/>
</dbReference>
<evidence type="ECO:0000256" key="1">
    <source>
        <dbReference type="ARBA" id="ARBA00004141"/>
    </source>
</evidence>
<evidence type="ECO:0000256" key="2">
    <source>
        <dbReference type="ARBA" id="ARBA00022692"/>
    </source>
</evidence>
<dbReference type="AlphaFoldDB" id="A0A1I7RTI5"/>
<comment type="subcellular location">
    <subcellularLocation>
        <location evidence="1">Membrane</location>
        <topology evidence="1">Multi-pass membrane protein</topology>
    </subcellularLocation>
</comment>